<accession>A0A1M5YR86</accession>
<gene>
    <name evidence="5" type="ORF">SAMN02746098_02665</name>
</gene>
<dbReference type="InterPro" id="IPR017896">
    <property type="entry name" value="4Fe4S_Fe-S-bd"/>
</dbReference>
<dbReference type="Gene3D" id="1.10.1060.10">
    <property type="entry name" value="Alpha-helical ferredoxin"/>
    <property type="match status" value="1"/>
</dbReference>
<feature type="domain" description="4Fe-4S ferredoxin-type" evidence="4">
    <location>
        <begin position="218"/>
        <end position="250"/>
    </location>
</feature>
<keyword evidence="3" id="KW-0411">Iron-sulfur</keyword>
<proteinExistence type="predicted"/>
<dbReference type="EMBL" id="FQXJ01000008">
    <property type="protein sequence ID" value="SHI14370.1"/>
    <property type="molecule type" value="Genomic_DNA"/>
</dbReference>
<dbReference type="GO" id="GO:0046872">
    <property type="term" value="F:metal ion binding"/>
    <property type="evidence" value="ECO:0007669"/>
    <property type="project" value="UniProtKB-KW"/>
</dbReference>
<dbReference type="PROSITE" id="PS51379">
    <property type="entry name" value="4FE4S_FER_2"/>
    <property type="match status" value="2"/>
</dbReference>
<name>A0A1M5YR86_9FIRM</name>
<dbReference type="InterPro" id="IPR017900">
    <property type="entry name" value="4Fe4S_Fe_S_CS"/>
</dbReference>
<feature type="domain" description="4Fe-4S ferredoxin-type" evidence="4">
    <location>
        <begin position="296"/>
        <end position="329"/>
    </location>
</feature>
<organism evidence="5 6">
    <name type="scientific">Desulfosporosinus lacus DSM 15449</name>
    <dbReference type="NCBI Taxonomy" id="1121420"/>
    <lineage>
        <taxon>Bacteria</taxon>
        <taxon>Bacillati</taxon>
        <taxon>Bacillota</taxon>
        <taxon>Clostridia</taxon>
        <taxon>Eubacteriales</taxon>
        <taxon>Desulfitobacteriaceae</taxon>
        <taxon>Desulfosporosinus</taxon>
    </lineage>
</organism>
<dbReference type="STRING" id="1121420.SAMN02746098_02665"/>
<dbReference type="RefSeq" id="WP_073030210.1">
    <property type="nucleotide sequence ID" value="NZ_FQXJ01000008.1"/>
</dbReference>
<evidence type="ECO:0000313" key="6">
    <source>
        <dbReference type="Proteomes" id="UP000183954"/>
    </source>
</evidence>
<dbReference type="PROSITE" id="PS00198">
    <property type="entry name" value="4FE4S_FER_1"/>
    <property type="match status" value="2"/>
</dbReference>
<dbReference type="GO" id="GO:0051536">
    <property type="term" value="F:iron-sulfur cluster binding"/>
    <property type="evidence" value="ECO:0007669"/>
    <property type="project" value="UniProtKB-KW"/>
</dbReference>
<evidence type="ECO:0000256" key="2">
    <source>
        <dbReference type="ARBA" id="ARBA00023004"/>
    </source>
</evidence>
<protein>
    <submittedName>
        <fullName evidence="5">4Fe-4S dicluster domain-containing protein</fullName>
    </submittedName>
</protein>
<evidence type="ECO:0000256" key="1">
    <source>
        <dbReference type="ARBA" id="ARBA00022723"/>
    </source>
</evidence>
<evidence type="ECO:0000259" key="4">
    <source>
        <dbReference type="PROSITE" id="PS51379"/>
    </source>
</evidence>
<reference evidence="6" key="1">
    <citation type="submission" date="2016-11" db="EMBL/GenBank/DDBJ databases">
        <authorList>
            <person name="Varghese N."/>
            <person name="Submissions S."/>
        </authorList>
    </citation>
    <scope>NUCLEOTIDE SEQUENCE [LARGE SCALE GENOMIC DNA]</scope>
    <source>
        <strain evidence="6">DSM 15449</strain>
    </source>
</reference>
<dbReference type="AlphaFoldDB" id="A0A1M5YR86"/>
<dbReference type="Pfam" id="PF17179">
    <property type="entry name" value="Fer4_22"/>
    <property type="match status" value="1"/>
</dbReference>
<dbReference type="InterPro" id="IPR009051">
    <property type="entry name" value="Helical_ferredxn"/>
</dbReference>
<dbReference type="PANTHER" id="PTHR40447">
    <property type="entry name" value="ANAEROBIC SULFITE REDUCTASE SUBUNIT A"/>
    <property type="match status" value="1"/>
</dbReference>
<sequence>MKISKEKFGQAFDALVAEYQIIAPVSDANGIAFKGVKSFSEVKQDYLNSKLPPKAFFFPQHEKLMSYKKEGKDVTVKSELKVDNTVLFGIRPCDAKGMQLLDMVFKNDQYTDPYYFERRDKSVIIGVACNKIAPTCFCSSFGLSPAGSEGSDIFLIDLGDSYDVEVITEKGKAVAARFEELSELSADEQALVDKIKDAETSSKVDVSTTTSKLDKMFNNPYWDTLQEKCIGCNVCSFSCPTCHCFDISEEVRKNEGTRVRTWDACMAPLFTLHGSGHNPRDNKKARWRQRMMHKFNYFVHNNGSMSCVGCGRCIKGCPVNMDIRQVIDGANKAELVVE</sequence>
<dbReference type="Proteomes" id="UP000183954">
    <property type="component" value="Unassembled WGS sequence"/>
</dbReference>
<evidence type="ECO:0000256" key="3">
    <source>
        <dbReference type="ARBA" id="ARBA00023014"/>
    </source>
</evidence>
<dbReference type="PANTHER" id="PTHR40447:SF1">
    <property type="entry name" value="ANAEROBIC SULFITE REDUCTASE SUBUNIT A"/>
    <property type="match status" value="1"/>
</dbReference>
<keyword evidence="2" id="KW-0408">Iron</keyword>
<keyword evidence="6" id="KW-1185">Reference proteome</keyword>
<keyword evidence="1" id="KW-0479">Metal-binding</keyword>
<dbReference type="SUPFAM" id="SSF46548">
    <property type="entry name" value="alpha-helical ferredoxin"/>
    <property type="match status" value="1"/>
</dbReference>
<evidence type="ECO:0000313" key="5">
    <source>
        <dbReference type="EMBL" id="SHI14370.1"/>
    </source>
</evidence>
<dbReference type="OrthoDB" id="9796486at2"/>